<accession>A0AA35THB7</accession>
<protein>
    <submittedName>
        <fullName evidence="6">Helicase with zinc finger domain 2</fullName>
    </submittedName>
</protein>
<evidence type="ECO:0000256" key="3">
    <source>
        <dbReference type="ARBA" id="ARBA00022806"/>
    </source>
</evidence>
<keyword evidence="1" id="KW-0547">Nucleotide-binding</keyword>
<dbReference type="InterPro" id="IPR050534">
    <property type="entry name" value="Coronavir_polyprotein_1ab"/>
</dbReference>
<feature type="domain" description="DNA2/NAM7 helicase-like C-terminal" evidence="5">
    <location>
        <begin position="34"/>
        <end position="178"/>
    </location>
</feature>
<name>A0AA35THB7_GEOBA</name>
<dbReference type="PANTHER" id="PTHR43788">
    <property type="entry name" value="DNA2/NAM7 HELICASE FAMILY MEMBER"/>
    <property type="match status" value="1"/>
</dbReference>
<gene>
    <name evidence="6" type="ORF">GBAR_LOCUS26526</name>
</gene>
<dbReference type="EMBL" id="CASHTH010003690">
    <property type="protein sequence ID" value="CAI8047999.1"/>
    <property type="molecule type" value="Genomic_DNA"/>
</dbReference>
<sequence length="182" mass="20832">MVPIRRAEHVVLIGDHQQLQAVIQSKDAEKMGLGKSLFERYATKRHPIHVLETQYRMVSMRYQALTILLFLQHPAICEFPSKAFYNGRLKTDPSVMRRQSGLNLTHFWPKHDSPIVFCQVEGEEETGHIGSRGSSSQSKFNMTEAKKIVEIAEKLVCHYRVPNSEIAILTPYSAQKRLSVKN</sequence>
<keyword evidence="3 6" id="KW-0347">Helicase</keyword>
<evidence type="ECO:0000256" key="4">
    <source>
        <dbReference type="ARBA" id="ARBA00022840"/>
    </source>
</evidence>
<dbReference type="GO" id="GO:0005524">
    <property type="term" value="F:ATP binding"/>
    <property type="evidence" value="ECO:0007669"/>
    <property type="project" value="UniProtKB-KW"/>
</dbReference>
<dbReference type="GO" id="GO:0043139">
    <property type="term" value="F:5'-3' DNA helicase activity"/>
    <property type="evidence" value="ECO:0007669"/>
    <property type="project" value="TreeGrafter"/>
</dbReference>
<dbReference type="Pfam" id="PF13087">
    <property type="entry name" value="AAA_12"/>
    <property type="match status" value="1"/>
</dbReference>
<dbReference type="Gene3D" id="3.40.50.300">
    <property type="entry name" value="P-loop containing nucleotide triphosphate hydrolases"/>
    <property type="match status" value="2"/>
</dbReference>
<dbReference type="SUPFAM" id="SSF52540">
    <property type="entry name" value="P-loop containing nucleoside triphosphate hydrolases"/>
    <property type="match status" value="1"/>
</dbReference>
<dbReference type="PANTHER" id="PTHR43788:SF16">
    <property type="entry name" value="HELICASE WITH ZINC FINGER 2"/>
    <property type="match status" value="1"/>
</dbReference>
<evidence type="ECO:0000256" key="1">
    <source>
        <dbReference type="ARBA" id="ARBA00022741"/>
    </source>
</evidence>
<proteinExistence type="predicted"/>
<evidence type="ECO:0000259" key="5">
    <source>
        <dbReference type="Pfam" id="PF13087"/>
    </source>
</evidence>
<reference evidence="6" key="1">
    <citation type="submission" date="2023-03" db="EMBL/GenBank/DDBJ databases">
        <authorList>
            <person name="Steffen K."/>
            <person name="Cardenas P."/>
        </authorList>
    </citation>
    <scope>NUCLEOTIDE SEQUENCE</scope>
</reference>
<dbReference type="InterPro" id="IPR041679">
    <property type="entry name" value="DNA2/NAM7-like_C"/>
</dbReference>
<dbReference type="AlphaFoldDB" id="A0AA35THB7"/>
<evidence type="ECO:0000313" key="6">
    <source>
        <dbReference type="EMBL" id="CAI8047999.1"/>
    </source>
</evidence>
<dbReference type="GO" id="GO:0016787">
    <property type="term" value="F:hydrolase activity"/>
    <property type="evidence" value="ECO:0007669"/>
    <property type="project" value="UniProtKB-KW"/>
</dbReference>
<dbReference type="Proteomes" id="UP001174909">
    <property type="component" value="Unassembled WGS sequence"/>
</dbReference>
<evidence type="ECO:0000256" key="2">
    <source>
        <dbReference type="ARBA" id="ARBA00022801"/>
    </source>
</evidence>
<dbReference type="CDD" id="cd18808">
    <property type="entry name" value="SF1_C_Upf1"/>
    <property type="match status" value="1"/>
</dbReference>
<keyword evidence="7" id="KW-1185">Reference proteome</keyword>
<organism evidence="6 7">
    <name type="scientific">Geodia barretti</name>
    <name type="common">Barrett's horny sponge</name>
    <dbReference type="NCBI Taxonomy" id="519541"/>
    <lineage>
        <taxon>Eukaryota</taxon>
        <taxon>Metazoa</taxon>
        <taxon>Porifera</taxon>
        <taxon>Demospongiae</taxon>
        <taxon>Heteroscleromorpha</taxon>
        <taxon>Tetractinellida</taxon>
        <taxon>Astrophorina</taxon>
        <taxon>Geodiidae</taxon>
        <taxon>Geodia</taxon>
    </lineage>
</organism>
<keyword evidence="4" id="KW-0067">ATP-binding</keyword>
<comment type="caution">
    <text evidence="6">The sequence shown here is derived from an EMBL/GenBank/DDBJ whole genome shotgun (WGS) entry which is preliminary data.</text>
</comment>
<evidence type="ECO:0000313" key="7">
    <source>
        <dbReference type="Proteomes" id="UP001174909"/>
    </source>
</evidence>
<dbReference type="InterPro" id="IPR027417">
    <property type="entry name" value="P-loop_NTPase"/>
</dbReference>
<dbReference type="InterPro" id="IPR047187">
    <property type="entry name" value="SF1_C_Upf1"/>
</dbReference>
<keyword evidence="2" id="KW-0378">Hydrolase</keyword>